<comment type="caution">
    <text evidence="2">The sequence shown here is derived from an EMBL/GenBank/DDBJ whole genome shotgun (WGS) entry which is preliminary data.</text>
</comment>
<accession>A0ABW9ZKV5</accession>
<evidence type="ECO:0000313" key="3">
    <source>
        <dbReference type="Proteomes" id="UP000541347"/>
    </source>
</evidence>
<sequence length="358" mass="38791">MANGAEQGRTGIRLATAADRAALLDFLKAHWSAQHVFVRAPDLFDWQYAGEADGLNMILAQNGTAIHAVLGFIPMGRFDPDLGQADVMLSVWKAQPEAPPGIGLFLLKTLATKLKSRLMGAIGITEEVKPLYRALGFALGDLHQAALFNPDAPQQRIAAGVPAAAFAGPPGSAGHWSLRRCTASEVVALAPVLDRLGRAGLPQKSAAYVTARFLQHPWYDYQCGLVCRDGEPDALCVWREVRAEGATILRIVDIIGDTGWLAAGKALLQPLLRETGADYIDLMQLGTPAEVLSAGGWLSPDTCPGLVLPNYFAPFERRTITISCAWKLREPTDLPLRLYRADSDQDRPNEVPLPRRQG</sequence>
<keyword evidence="3" id="KW-1185">Reference proteome</keyword>
<evidence type="ECO:0000313" key="2">
    <source>
        <dbReference type="EMBL" id="NBN64936.1"/>
    </source>
</evidence>
<evidence type="ECO:0008006" key="4">
    <source>
        <dbReference type="Google" id="ProtNLM"/>
    </source>
</evidence>
<proteinExistence type="predicted"/>
<dbReference type="RefSeq" id="WP_161676868.1">
    <property type="nucleotide sequence ID" value="NZ_JAABLP010000003.1"/>
</dbReference>
<dbReference type="InterPro" id="IPR016181">
    <property type="entry name" value="Acyl_CoA_acyltransferase"/>
</dbReference>
<reference evidence="2 3" key="1">
    <citation type="submission" date="2020-01" db="EMBL/GenBank/DDBJ databases">
        <authorList>
            <person name="Peng S.Y."/>
            <person name="Li J."/>
            <person name="Wang M."/>
            <person name="Wang L."/>
            <person name="Wang C.Q."/>
            <person name="Wang J.R."/>
        </authorList>
    </citation>
    <scope>NUCLEOTIDE SEQUENCE [LARGE SCALE GENOMIC DNA]</scope>
    <source>
        <strain evidence="2 3">XCT-34</strain>
    </source>
</reference>
<evidence type="ECO:0000256" key="1">
    <source>
        <dbReference type="SAM" id="MobiDB-lite"/>
    </source>
</evidence>
<name>A0ABW9ZKV5_9HYPH</name>
<feature type="region of interest" description="Disordered" evidence="1">
    <location>
        <begin position="339"/>
        <end position="358"/>
    </location>
</feature>
<protein>
    <recommendedName>
        <fullName evidence="4">N-acetyltransferase domain-containing protein</fullName>
    </recommendedName>
</protein>
<dbReference type="EMBL" id="JAABLP010000003">
    <property type="protein sequence ID" value="NBN64936.1"/>
    <property type="molecule type" value="Genomic_DNA"/>
</dbReference>
<organism evidence="2 3">
    <name type="scientific">Pannonibacter tanglangensis</name>
    <dbReference type="NCBI Taxonomy" id="2750084"/>
    <lineage>
        <taxon>Bacteria</taxon>
        <taxon>Pseudomonadati</taxon>
        <taxon>Pseudomonadota</taxon>
        <taxon>Alphaproteobacteria</taxon>
        <taxon>Hyphomicrobiales</taxon>
        <taxon>Stappiaceae</taxon>
        <taxon>Pannonibacter</taxon>
    </lineage>
</organism>
<dbReference type="Proteomes" id="UP000541347">
    <property type="component" value="Unassembled WGS sequence"/>
</dbReference>
<dbReference type="SUPFAM" id="SSF55729">
    <property type="entry name" value="Acyl-CoA N-acyltransferases (Nat)"/>
    <property type="match status" value="1"/>
</dbReference>
<gene>
    <name evidence="2" type="ORF">GWI71_14685</name>
</gene>
<feature type="compositionally biased region" description="Basic and acidic residues" evidence="1">
    <location>
        <begin position="339"/>
        <end position="349"/>
    </location>
</feature>